<dbReference type="InterPro" id="IPR013249">
    <property type="entry name" value="RNA_pol_sigma70_r4_t2"/>
</dbReference>
<evidence type="ECO:0000256" key="1">
    <source>
        <dbReference type="ARBA" id="ARBA00010641"/>
    </source>
</evidence>
<keyword evidence="5 6" id="KW-0804">Transcription</keyword>
<evidence type="ECO:0000313" key="11">
    <source>
        <dbReference type="Proteomes" id="UP000008207"/>
    </source>
</evidence>
<dbReference type="PANTHER" id="PTHR43133:SF25">
    <property type="entry name" value="RNA POLYMERASE SIGMA FACTOR RFAY-RELATED"/>
    <property type="match status" value="1"/>
</dbReference>
<accession>B8ISV7</accession>
<evidence type="ECO:0000256" key="5">
    <source>
        <dbReference type="ARBA" id="ARBA00023163"/>
    </source>
</evidence>
<proteinExistence type="inferred from homology"/>
<sequence>MIPVREDMREPPAPSASQMRKPMTQQDRAHDQPTDPRPGLSASIRSHLGSQLRAAYEALGAEDPSGRFAELIARLEAALAAQGEVVRPEFRDGLLQAVPSLRAFALSLTSNTARADDLVQDTLLKGWQHRARFQPGTNLNAWLFTILRNIFYSDHRKRVREVEDQDGSYAARLATAPHQGDRLDVEDLQSALAKLPPDQREALVLVGAEGVSYEEAATIMNCKVGTVKSRVSRARNRLAELLGYDEEDLGTDRLIQSAMPKDG</sequence>
<feature type="domain" description="RNA polymerase sigma-70 region 2" evidence="8">
    <location>
        <begin position="98"/>
        <end position="160"/>
    </location>
</feature>
<evidence type="ECO:0000256" key="4">
    <source>
        <dbReference type="ARBA" id="ARBA00023125"/>
    </source>
</evidence>
<evidence type="ECO:0000256" key="3">
    <source>
        <dbReference type="ARBA" id="ARBA00023082"/>
    </source>
</evidence>
<dbReference type="InterPro" id="IPR000838">
    <property type="entry name" value="RNA_pol_sigma70_ECF_CS"/>
</dbReference>
<dbReference type="CDD" id="cd06171">
    <property type="entry name" value="Sigma70_r4"/>
    <property type="match status" value="1"/>
</dbReference>
<dbReference type="AlphaFoldDB" id="B8ISV7"/>
<dbReference type="PROSITE" id="PS01063">
    <property type="entry name" value="SIGMA70_ECF"/>
    <property type="match status" value="1"/>
</dbReference>
<organism evidence="10 11">
    <name type="scientific">Methylobacterium nodulans (strain LMG 21967 / CNCM I-2342 / ORS 2060)</name>
    <dbReference type="NCBI Taxonomy" id="460265"/>
    <lineage>
        <taxon>Bacteria</taxon>
        <taxon>Pseudomonadati</taxon>
        <taxon>Pseudomonadota</taxon>
        <taxon>Alphaproteobacteria</taxon>
        <taxon>Hyphomicrobiales</taxon>
        <taxon>Methylobacteriaceae</taxon>
        <taxon>Methylobacterium</taxon>
    </lineage>
</organism>
<evidence type="ECO:0000256" key="7">
    <source>
        <dbReference type="SAM" id="MobiDB-lite"/>
    </source>
</evidence>
<dbReference type="Gene3D" id="1.10.10.10">
    <property type="entry name" value="Winged helix-like DNA-binding domain superfamily/Winged helix DNA-binding domain"/>
    <property type="match status" value="1"/>
</dbReference>
<dbReference type="InterPro" id="IPR014284">
    <property type="entry name" value="RNA_pol_sigma-70_dom"/>
</dbReference>
<protein>
    <recommendedName>
        <fullName evidence="6">RNA polymerase sigma factor</fullName>
    </recommendedName>
</protein>
<keyword evidence="4 6" id="KW-0238">DNA-binding</keyword>
<keyword evidence="2 6" id="KW-0805">Transcription regulation</keyword>
<evidence type="ECO:0000256" key="6">
    <source>
        <dbReference type="RuleBase" id="RU000716"/>
    </source>
</evidence>
<feature type="compositionally biased region" description="Basic and acidic residues" evidence="7">
    <location>
        <begin position="1"/>
        <end position="10"/>
    </location>
</feature>
<dbReference type="Pfam" id="PF04542">
    <property type="entry name" value="Sigma70_r2"/>
    <property type="match status" value="1"/>
</dbReference>
<keyword evidence="3 6" id="KW-0731">Sigma factor</keyword>
<dbReference type="HOGENOM" id="CLU_047691_1_2_5"/>
<gene>
    <name evidence="10" type="ordered locus">Mnod_5928</name>
</gene>
<feature type="compositionally biased region" description="Polar residues" evidence="7">
    <location>
        <begin position="15"/>
        <end position="26"/>
    </location>
</feature>
<dbReference type="Gene3D" id="1.10.1740.10">
    <property type="match status" value="1"/>
</dbReference>
<dbReference type="KEGG" id="mno:Mnod_5928"/>
<evidence type="ECO:0000259" key="8">
    <source>
        <dbReference type="Pfam" id="PF04542"/>
    </source>
</evidence>
<dbReference type="SUPFAM" id="SSF88659">
    <property type="entry name" value="Sigma3 and sigma4 domains of RNA polymerase sigma factors"/>
    <property type="match status" value="1"/>
</dbReference>
<dbReference type="SUPFAM" id="SSF88946">
    <property type="entry name" value="Sigma2 domain of RNA polymerase sigma factors"/>
    <property type="match status" value="1"/>
</dbReference>
<dbReference type="Pfam" id="PF08281">
    <property type="entry name" value="Sigma70_r4_2"/>
    <property type="match status" value="1"/>
</dbReference>
<dbReference type="GO" id="GO:0003677">
    <property type="term" value="F:DNA binding"/>
    <property type="evidence" value="ECO:0007669"/>
    <property type="project" value="UniProtKB-KW"/>
</dbReference>
<dbReference type="InterPro" id="IPR007627">
    <property type="entry name" value="RNA_pol_sigma70_r2"/>
</dbReference>
<dbReference type="GO" id="GO:0016987">
    <property type="term" value="F:sigma factor activity"/>
    <property type="evidence" value="ECO:0007669"/>
    <property type="project" value="UniProtKB-KW"/>
</dbReference>
<evidence type="ECO:0000256" key="2">
    <source>
        <dbReference type="ARBA" id="ARBA00023015"/>
    </source>
</evidence>
<dbReference type="GO" id="GO:0006352">
    <property type="term" value="P:DNA-templated transcription initiation"/>
    <property type="evidence" value="ECO:0007669"/>
    <property type="project" value="InterPro"/>
</dbReference>
<dbReference type="Proteomes" id="UP000008207">
    <property type="component" value="Chromosome"/>
</dbReference>
<dbReference type="PANTHER" id="PTHR43133">
    <property type="entry name" value="RNA POLYMERASE ECF-TYPE SIGMA FACTO"/>
    <property type="match status" value="1"/>
</dbReference>
<dbReference type="InterPro" id="IPR013324">
    <property type="entry name" value="RNA_pol_sigma_r3/r4-like"/>
</dbReference>
<reference evidence="10 11" key="1">
    <citation type="submission" date="2009-01" db="EMBL/GenBank/DDBJ databases">
        <title>Complete sequence of chromosome of Methylobacterium nodulans ORS 2060.</title>
        <authorList>
            <consortium name="US DOE Joint Genome Institute"/>
            <person name="Lucas S."/>
            <person name="Copeland A."/>
            <person name="Lapidus A."/>
            <person name="Glavina del Rio T."/>
            <person name="Dalin E."/>
            <person name="Tice H."/>
            <person name="Bruce D."/>
            <person name="Goodwin L."/>
            <person name="Pitluck S."/>
            <person name="Sims D."/>
            <person name="Brettin T."/>
            <person name="Detter J.C."/>
            <person name="Han C."/>
            <person name="Larimer F."/>
            <person name="Land M."/>
            <person name="Hauser L."/>
            <person name="Kyrpides N."/>
            <person name="Ivanova N."/>
            <person name="Marx C.J."/>
            <person name="Richardson P."/>
        </authorList>
    </citation>
    <scope>NUCLEOTIDE SEQUENCE [LARGE SCALE GENOMIC DNA]</scope>
    <source>
        <strain evidence="11">LMG 21967 / CNCM I-2342 / ORS 2060</strain>
    </source>
</reference>
<dbReference type="eggNOG" id="COG1595">
    <property type="taxonomic scope" value="Bacteria"/>
</dbReference>
<dbReference type="STRING" id="460265.Mnod_5928"/>
<evidence type="ECO:0000259" key="9">
    <source>
        <dbReference type="Pfam" id="PF08281"/>
    </source>
</evidence>
<feature type="domain" description="RNA polymerase sigma factor 70 region 4 type 2" evidence="9">
    <location>
        <begin position="187"/>
        <end position="238"/>
    </location>
</feature>
<dbReference type="InterPro" id="IPR036388">
    <property type="entry name" value="WH-like_DNA-bd_sf"/>
</dbReference>
<dbReference type="InterPro" id="IPR039425">
    <property type="entry name" value="RNA_pol_sigma-70-like"/>
</dbReference>
<evidence type="ECO:0000313" key="10">
    <source>
        <dbReference type="EMBL" id="ACL60756.1"/>
    </source>
</evidence>
<dbReference type="InterPro" id="IPR013325">
    <property type="entry name" value="RNA_pol_sigma_r2"/>
</dbReference>
<dbReference type="NCBIfam" id="NF009199">
    <property type="entry name" value="PRK12547.1"/>
    <property type="match status" value="1"/>
</dbReference>
<dbReference type="EMBL" id="CP001349">
    <property type="protein sequence ID" value="ACL60756.1"/>
    <property type="molecule type" value="Genomic_DNA"/>
</dbReference>
<name>B8ISV7_METNO</name>
<keyword evidence="11" id="KW-1185">Reference proteome</keyword>
<feature type="region of interest" description="Disordered" evidence="7">
    <location>
        <begin position="1"/>
        <end position="43"/>
    </location>
</feature>
<dbReference type="NCBIfam" id="TIGR02937">
    <property type="entry name" value="sigma70-ECF"/>
    <property type="match status" value="1"/>
</dbReference>
<comment type="similarity">
    <text evidence="1 6">Belongs to the sigma-70 factor family. ECF subfamily.</text>
</comment>